<feature type="domain" description="DUF5077" evidence="2">
    <location>
        <begin position="33"/>
        <end position="152"/>
    </location>
</feature>
<dbReference type="Pfam" id="PF16871">
    <property type="entry name" value="DUF5077"/>
    <property type="match status" value="1"/>
</dbReference>
<reference evidence="3 4" key="1">
    <citation type="submission" date="2015-08" db="EMBL/GenBank/DDBJ databases">
        <title>Draft Genome Sequence of Pseudoalteromonas porphyrae UCD-SED14.</title>
        <authorList>
            <person name="Coil D.A."/>
            <person name="Jospin G."/>
            <person name="Lee R.D."/>
            <person name="Eisen J.A."/>
        </authorList>
    </citation>
    <scope>NUCLEOTIDE SEQUENCE [LARGE SCALE GENOMIC DNA]</scope>
    <source>
        <strain evidence="3 4">UCD-SED14</strain>
    </source>
</reference>
<dbReference type="PATRIC" id="fig|187330.3.peg.4408"/>
<comment type="caution">
    <text evidence="3">The sequence shown here is derived from an EMBL/GenBank/DDBJ whole genome shotgun (WGS) entry which is preliminary data.</text>
</comment>
<dbReference type="EMBL" id="LHPH01000011">
    <property type="protein sequence ID" value="KPH62977.1"/>
    <property type="molecule type" value="Genomic_DNA"/>
</dbReference>
<dbReference type="InterPro" id="IPR021862">
    <property type="entry name" value="DUF3472"/>
</dbReference>
<keyword evidence="1" id="KW-0732">Signal</keyword>
<evidence type="ECO:0000259" key="2">
    <source>
        <dbReference type="Pfam" id="PF16871"/>
    </source>
</evidence>
<sequence length="434" mass="49369">MEHTMRFLLLVASLIGSLFSSFVTATQTTDYFIPSYGNSATSHSIKENKELISDEGITHWQDPTIPINHYFYLPTKTPFNLKLRVKVTDGNSQLKVDFNQHSQIIKLTNQQFQDIDLGKFNPADVGYQQLTLSGLTRSSNTFADIQGVIVTLNKDAAAPLYVKDDIYWGRRGPSVHLNYPVADTTKNYQWFYSELTVPQGYDKQGSYFMANGFAEGYFGIQVNSATERRVLFSVWSPFHTDDPAAIPVEMRIQQLAKGKDVYTGKFGNEGSGGQSYLVFPWQAEQTYRFLLKVNPTNNLANHTDYSAYFYDPIAAKWLFIASFRRPSTNTYVTRPHSFLENFIPDAGQFERKALYSNQWLRDTQGQWHALTKARFTYDATAAKKSRMDYQGGTENTGFYLRNTGFFTGPTKLHSEFERPVSQAPEVNLNALPNN</sequence>
<feature type="chain" id="PRO_5005878262" description="DUF5077 domain-containing protein" evidence="1">
    <location>
        <begin position="26"/>
        <end position="434"/>
    </location>
</feature>
<dbReference type="Pfam" id="PF11958">
    <property type="entry name" value="DUF3472"/>
    <property type="match status" value="1"/>
</dbReference>
<dbReference type="InterPro" id="IPR031712">
    <property type="entry name" value="DUF5077"/>
</dbReference>
<evidence type="ECO:0000256" key="1">
    <source>
        <dbReference type="SAM" id="SignalP"/>
    </source>
</evidence>
<feature type="signal peptide" evidence="1">
    <location>
        <begin position="1"/>
        <end position="25"/>
    </location>
</feature>
<dbReference type="Proteomes" id="UP000037848">
    <property type="component" value="Unassembled WGS sequence"/>
</dbReference>
<evidence type="ECO:0000313" key="4">
    <source>
        <dbReference type="Proteomes" id="UP000037848"/>
    </source>
</evidence>
<gene>
    <name evidence="3" type="ORF">ADS77_11385</name>
</gene>
<organism evidence="3 4">
    <name type="scientific">Pseudoalteromonas porphyrae</name>
    <dbReference type="NCBI Taxonomy" id="187330"/>
    <lineage>
        <taxon>Bacteria</taxon>
        <taxon>Pseudomonadati</taxon>
        <taxon>Pseudomonadota</taxon>
        <taxon>Gammaproteobacteria</taxon>
        <taxon>Alteromonadales</taxon>
        <taxon>Pseudoalteromonadaceae</taxon>
        <taxon>Pseudoalteromonas</taxon>
    </lineage>
</organism>
<dbReference type="STRING" id="187330.AMS58_12155"/>
<protein>
    <recommendedName>
        <fullName evidence="2">DUF5077 domain-containing protein</fullName>
    </recommendedName>
</protein>
<keyword evidence="4" id="KW-1185">Reference proteome</keyword>
<dbReference type="AlphaFoldDB" id="A0A0N1MTK0"/>
<evidence type="ECO:0000313" key="3">
    <source>
        <dbReference type="EMBL" id="KPH62977.1"/>
    </source>
</evidence>
<accession>A0A0N1MTK0</accession>
<proteinExistence type="predicted"/>
<dbReference type="OrthoDB" id="6014523at2"/>
<name>A0A0N1MTK0_9GAMM</name>